<reference evidence="1 2" key="1">
    <citation type="journal article" date="2019" name="Mar. Drugs">
        <title>Comparative Genomics and CAZyme Genome Repertoires of Marine Zobellia amurskyensis KMM 3526(T) and Zobellia laminariae KMM 3676(T).</title>
        <authorList>
            <person name="Chernysheva N."/>
            <person name="Bystritskaya E."/>
            <person name="Stenkova A."/>
            <person name="Golovkin I."/>
            <person name="Nedashkovskaya O."/>
            <person name="Isaeva M."/>
        </authorList>
    </citation>
    <scope>NUCLEOTIDE SEQUENCE [LARGE SCALE GENOMIC DNA]</scope>
    <source>
        <strain evidence="1 2">KMM 3526</strain>
    </source>
</reference>
<organism evidence="1 2">
    <name type="scientific">Zobellia amurskyensis</name>
    <dbReference type="NCBI Taxonomy" id="248905"/>
    <lineage>
        <taxon>Bacteria</taxon>
        <taxon>Pseudomonadati</taxon>
        <taxon>Bacteroidota</taxon>
        <taxon>Flavobacteriia</taxon>
        <taxon>Flavobacteriales</taxon>
        <taxon>Flavobacteriaceae</taxon>
        <taxon>Zobellia</taxon>
    </lineage>
</organism>
<accession>A0A7X3D2K4</accession>
<dbReference type="AlphaFoldDB" id="A0A7X3D2K4"/>
<proteinExistence type="predicted"/>
<dbReference type="OrthoDB" id="1452807at2"/>
<gene>
    <name evidence="1" type="ORF">D9O36_12050</name>
</gene>
<sequence>MQSKKENFSRSTKPTLIKYVALIIALCYVINPLHQKISTVFHEVSHVLEMPDSVIGHDYSIHENNTHYTHHHTDVDRHEHNFINIIDAIFDASGTNKSQEGSRLADFKFDKHITTTCPEFHLIPAVRSLENFKSIESNLKLGHFTILEEPPQQTNLPISC</sequence>
<keyword evidence="2" id="KW-1185">Reference proteome</keyword>
<evidence type="ECO:0000313" key="2">
    <source>
        <dbReference type="Proteomes" id="UP000540519"/>
    </source>
</evidence>
<dbReference type="EMBL" id="RCNR01000021">
    <property type="protein sequence ID" value="MUH36576.1"/>
    <property type="molecule type" value="Genomic_DNA"/>
</dbReference>
<dbReference type="RefSeq" id="WP_155600107.1">
    <property type="nucleotide sequence ID" value="NZ_RCNR01000021.1"/>
</dbReference>
<comment type="caution">
    <text evidence="1">The sequence shown here is derived from an EMBL/GenBank/DDBJ whole genome shotgun (WGS) entry which is preliminary data.</text>
</comment>
<dbReference type="Proteomes" id="UP000540519">
    <property type="component" value="Unassembled WGS sequence"/>
</dbReference>
<evidence type="ECO:0000313" key="1">
    <source>
        <dbReference type="EMBL" id="MUH36576.1"/>
    </source>
</evidence>
<name>A0A7X3D2K4_9FLAO</name>
<protein>
    <submittedName>
        <fullName evidence="1">Uncharacterized protein</fullName>
    </submittedName>
</protein>